<dbReference type="EMBL" id="CP012333">
    <property type="protein sequence ID" value="AKU94436.1"/>
    <property type="molecule type" value="Genomic_DNA"/>
</dbReference>
<keyword evidence="2" id="KW-1185">Reference proteome</keyword>
<sequence>MRARGARTWGLRVRDDVSSLRFSRAAACNVSRPARAMQRRRGTPCLRRTTAGLPCATAPAEGRVLTQESIDEHSILS</sequence>
<accession>A0A0K1PM14</accession>
<protein>
    <submittedName>
        <fullName evidence="1">Uncharacterized protein</fullName>
    </submittedName>
</protein>
<evidence type="ECO:0000313" key="1">
    <source>
        <dbReference type="EMBL" id="AKU94436.1"/>
    </source>
</evidence>
<dbReference type="AlphaFoldDB" id="A0A0K1PM14"/>
<dbReference type="Proteomes" id="UP000064967">
    <property type="component" value="Chromosome"/>
</dbReference>
<evidence type="ECO:0000313" key="2">
    <source>
        <dbReference type="Proteomes" id="UP000064967"/>
    </source>
</evidence>
<organism evidence="1 2">
    <name type="scientific">Labilithrix luteola</name>
    <dbReference type="NCBI Taxonomy" id="1391654"/>
    <lineage>
        <taxon>Bacteria</taxon>
        <taxon>Pseudomonadati</taxon>
        <taxon>Myxococcota</taxon>
        <taxon>Polyangia</taxon>
        <taxon>Polyangiales</taxon>
        <taxon>Labilitrichaceae</taxon>
        <taxon>Labilithrix</taxon>
    </lineage>
</organism>
<dbReference type="KEGG" id="llu:AKJ09_01100"/>
<gene>
    <name evidence="1" type="ORF">AKJ09_01100</name>
</gene>
<dbReference type="STRING" id="1391654.AKJ09_01100"/>
<proteinExistence type="predicted"/>
<reference evidence="1 2" key="1">
    <citation type="submission" date="2015-08" db="EMBL/GenBank/DDBJ databases">
        <authorList>
            <person name="Babu N.S."/>
            <person name="Beckwith C.J."/>
            <person name="Beseler K.G."/>
            <person name="Brison A."/>
            <person name="Carone J.V."/>
            <person name="Caskin T.P."/>
            <person name="Diamond M."/>
            <person name="Durham M.E."/>
            <person name="Foxe J.M."/>
            <person name="Go M."/>
            <person name="Henderson B.A."/>
            <person name="Jones I.B."/>
            <person name="McGettigan J.A."/>
            <person name="Micheletti S.J."/>
            <person name="Nasrallah M.E."/>
            <person name="Ortiz D."/>
            <person name="Piller C.R."/>
            <person name="Privatt S.R."/>
            <person name="Schneider S.L."/>
            <person name="Sharp S."/>
            <person name="Smith T.C."/>
            <person name="Stanton J.D."/>
            <person name="Ullery H.E."/>
            <person name="Wilson R.J."/>
            <person name="Serrano M.G."/>
            <person name="Buck G."/>
            <person name="Lee V."/>
            <person name="Wang Y."/>
            <person name="Carvalho R."/>
            <person name="Voegtly L."/>
            <person name="Shi R."/>
            <person name="Duckworth R."/>
            <person name="Johnson A."/>
            <person name="Loviza R."/>
            <person name="Walstead R."/>
            <person name="Shah Z."/>
            <person name="Kiflezghi M."/>
            <person name="Wade K."/>
            <person name="Ball S.L."/>
            <person name="Bradley K.W."/>
            <person name="Asai D.J."/>
            <person name="Bowman C.A."/>
            <person name="Russell D.A."/>
            <person name="Pope W.H."/>
            <person name="Jacobs-Sera D."/>
            <person name="Hendrix R.W."/>
            <person name="Hatfull G.F."/>
        </authorList>
    </citation>
    <scope>NUCLEOTIDE SEQUENCE [LARGE SCALE GENOMIC DNA]</scope>
    <source>
        <strain evidence="1 2">DSM 27648</strain>
    </source>
</reference>
<name>A0A0K1PM14_9BACT</name>